<evidence type="ECO:0000313" key="2">
    <source>
        <dbReference type="EMBL" id="STT79509.1"/>
    </source>
</evidence>
<dbReference type="EMBL" id="UGLH01000005">
    <property type="protein sequence ID" value="STT79509.1"/>
    <property type="molecule type" value="Genomic_DNA"/>
</dbReference>
<sequence length="73" mass="8340">MHPDDIYAFLLFTFPAKAKINVIASFSVIGDMAKNIGRDRIELLLLSALMAMPMFMSPLLLTRSLCLKRMSYW</sequence>
<keyword evidence="1" id="KW-1133">Transmembrane helix</keyword>
<dbReference type="AlphaFoldDB" id="A0A377XCD1"/>
<proteinExistence type="predicted"/>
<keyword evidence="1" id="KW-0472">Membrane</keyword>
<feature type="transmembrane region" description="Helical" evidence="1">
    <location>
        <begin position="6"/>
        <end position="29"/>
    </location>
</feature>
<accession>A0A377XCD1</accession>
<evidence type="ECO:0000256" key="1">
    <source>
        <dbReference type="SAM" id="Phobius"/>
    </source>
</evidence>
<gene>
    <name evidence="2" type="ORF">NCTC5047_02112</name>
</gene>
<protein>
    <submittedName>
        <fullName evidence="2">Zinc ABC transporter, periplasmic-binding protein ZnuA</fullName>
    </submittedName>
</protein>
<evidence type="ECO:0000313" key="3">
    <source>
        <dbReference type="Proteomes" id="UP000254340"/>
    </source>
</evidence>
<reference evidence="2 3" key="1">
    <citation type="submission" date="2018-06" db="EMBL/GenBank/DDBJ databases">
        <authorList>
            <consortium name="Pathogen Informatics"/>
            <person name="Doyle S."/>
        </authorList>
    </citation>
    <scope>NUCLEOTIDE SEQUENCE [LARGE SCALE GENOMIC DNA]</scope>
    <source>
        <strain evidence="2 3">NCTC5047</strain>
    </source>
</reference>
<keyword evidence="1" id="KW-0812">Transmembrane</keyword>
<name>A0A377XCD1_KLEPN</name>
<feature type="transmembrane region" description="Helical" evidence="1">
    <location>
        <begin position="41"/>
        <end position="61"/>
    </location>
</feature>
<organism evidence="2 3">
    <name type="scientific">Klebsiella pneumoniae</name>
    <dbReference type="NCBI Taxonomy" id="573"/>
    <lineage>
        <taxon>Bacteria</taxon>
        <taxon>Pseudomonadati</taxon>
        <taxon>Pseudomonadota</taxon>
        <taxon>Gammaproteobacteria</taxon>
        <taxon>Enterobacterales</taxon>
        <taxon>Enterobacteriaceae</taxon>
        <taxon>Klebsiella/Raoultella group</taxon>
        <taxon>Klebsiella</taxon>
        <taxon>Klebsiella pneumoniae complex</taxon>
    </lineage>
</organism>
<dbReference type="Proteomes" id="UP000254340">
    <property type="component" value="Unassembled WGS sequence"/>
</dbReference>